<sequence length="59" mass="6074">MLAGDARRAARLLGEAARQRAEVGVPLPPAERDDVNRIAAAVRAALGDEAEELGVSPPG</sequence>
<organism evidence="1 2">
    <name type="scientific">Prauserella muralis</name>
    <dbReference type="NCBI Taxonomy" id="588067"/>
    <lineage>
        <taxon>Bacteria</taxon>
        <taxon>Bacillati</taxon>
        <taxon>Actinomycetota</taxon>
        <taxon>Actinomycetes</taxon>
        <taxon>Pseudonocardiales</taxon>
        <taxon>Pseudonocardiaceae</taxon>
        <taxon>Prauserella</taxon>
    </lineage>
</organism>
<evidence type="ECO:0000313" key="2">
    <source>
        <dbReference type="Proteomes" id="UP000249915"/>
    </source>
</evidence>
<dbReference type="AlphaFoldDB" id="A0A2V4AP52"/>
<accession>A0A2V4AP52</accession>
<dbReference type="EMBL" id="MASW01000005">
    <property type="protein sequence ID" value="PXY22480.1"/>
    <property type="molecule type" value="Genomic_DNA"/>
</dbReference>
<name>A0A2V4AP52_9PSEU</name>
<dbReference type="Proteomes" id="UP000249915">
    <property type="component" value="Unassembled WGS sequence"/>
</dbReference>
<reference evidence="1 2" key="1">
    <citation type="submission" date="2016-07" db="EMBL/GenBank/DDBJ databases">
        <title>Draft genome sequence of Prauserella muralis DSM 45305, isolated from a mould-covered wall in an indoor environment.</title>
        <authorList>
            <person name="Ruckert C."/>
            <person name="Albersmeier A."/>
            <person name="Jiang C.-L."/>
            <person name="Jiang Y."/>
            <person name="Kalinowski J."/>
            <person name="Schneider O."/>
            <person name="Winkler A."/>
            <person name="Zotchev S.B."/>
        </authorList>
    </citation>
    <scope>NUCLEOTIDE SEQUENCE [LARGE SCALE GENOMIC DNA]</scope>
    <source>
        <strain evidence="1 2">DSM 45305</strain>
    </source>
</reference>
<protein>
    <submittedName>
        <fullName evidence="1">Uncharacterized protein</fullName>
    </submittedName>
</protein>
<evidence type="ECO:0000313" key="1">
    <source>
        <dbReference type="EMBL" id="PXY22480.1"/>
    </source>
</evidence>
<comment type="caution">
    <text evidence="1">The sequence shown here is derived from an EMBL/GenBank/DDBJ whole genome shotgun (WGS) entry which is preliminary data.</text>
</comment>
<proteinExistence type="predicted"/>
<dbReference type="RefSeq" id="WP_211330424.1">
    <property type="nucleotide sequence ID" value="NZ_MASW01000005.1"/>
</dbReference>
<keyword evidence="2" id="KW-1185">Reference proteome</keyword>
<gene>
    <name evidence="1" type="ORF">BAY60_21775</name>
</gene>